<dbReference type="Pfam" id="PF14226">
    <property type="entry name" value="DIOX_N"/>
    <property type="match status" value="1"/>
</dbReference>
<comment type="similarity">
    <text evidence="2 7">Belongs to the iron/ascorbate-dependent oxidoreductase family.</text>
</comment>
<dbReference type="InterPro" id="IPR050295">
    <property type="entry name" value="Plant_2OG-oxidoreductases"/>
</dbReference>
<reference evidence="9" key="1">
    <citation type="journal article" date="2012" name="Nat. Biotechnol.">
        <title>Reference genome sequence of the model plant Setaria.</title>
        <authorList>
            <person name="Bennetzen J.L."/>
            <person name="Schmutz J."/>
            <person name="Wang H."/>
            <person name="Percifield R."/>
            <person name="Hawkins J."/>
            <person name="Pontaroli A.C."/>
            <person name="Estep M."/>
            <person name="Feng L."/>
            <person name="Vaughn J.N."/>
            <person name="Grimwood J."/>
            <person name="Jenkins J."/>
            <person name="Barry K."/>
            <person name="Lindquist E."/>
            <person name="Hellsten U."/>
            <person name="Deshpande S."/>
            <person name="Wang X."/>
            <person name="Wu X."/>
            <person name="Mitros T."/>
            <person name="Triplett J."/>
            <person name="Yang X."/>
            <person name="Ye C.Y."/>
            <person name="Mauro-Herrera M."/>
            <person name="Wang L."/>
            <person name="Li P."/>
            <person name="Sharma M."/>
            <person name="Sharma R."/>
            <person name="Ronald P.C."/>
            <person name="Panaud O."/>
            <person name="Kellogg E.A."/>
            <person name="Brutnell T.P."/>
            <person name="Doust A.N."/>
            <person name="Tuskan G.A."/>
            <person name="Rokhsar D."/>
            <person name="Devos K.M."/>
        </authorList>
    </citation>
    <scope>NUCLEOTIDE SEQUENCE [LARGE SCALE GENOMIC DNA]</scope>
    <source>
        <strain evidence="9">Yugu1</strain>
    </source>
</reference>
<evidence type="ECO:0000259" key="8">
    <source>
        <dbReference type="PROSITE" id="PS51471"/>
    </source>
</evidence>
<evidence type="ECO:0000256" key="7">
    <source>
        <dbReference type="RuleBase" id="RU003682"/>
    </source>
</evidence>
<keyword evidence="6 7" id="KW-0408">Iron</keyword>
<keyword evidence="5 7" id="KW-0560">Oxidoreductase</keyword>
<organism evidence="9">
    <name type="scientific">Setaria italica</name>
    <name type="common">Foxtail millet</name>
    <name type="synonym">Panicum italicum</name>
    <dbReference type="NCBI Taxonomy" id="4555"/>
    <lineage>
        <taxon>Eukaryota</taxon>
        <taxon>Viridiplantae</taxon>
        <taxon>Streptophyta</taxon>
        <taxon>Embryophyta</taxon>
        <taxon>Tracheophyta</taxon>
        <taxon>Spermatophyta</taxon>
        <taxon>Magnoliopsida</taxon>
        <taxon>Liliopsida</taxon>
        <taxon>Poales</taxon>
        <taxon>Poaceae</taxon>
        <taxon>PACMAD clade</taxon>
        <taxon>Panicoideae</taxon>
        <taxon>Panicodae</taxon>
        <taxon>Paniceae</taxon>
        <taxon>Cenchrinae</taxon>
        <taxon>Setaria</taxon>
    </lineage>
</organism>
<dbReference type="EMBL" id="CM003534">
    <property type="protein sequence ID" value="RCV35078.1"/>
    <property type="molecule type" value="Genomic_DNA"/>
</dbReference>
<gene>
    <name evidence="9" type="ORF">SETIT_7G210500v2</name>
</gene>
<dbReference type="AlphaFoldDB" id="A0A368RY49"/>
<dbReference type="OrthoDB" id="288590at2759"/>
<evidence type="ECO:0000256" key="1">
    <source>
        <dbReference type="ARBA" id="ARBA00001961"/>
    </source>
</evidence>
<evidence type="ECO:0000256" key="3">
    <source>
        <dbReference type="ARBA" id="ARBA00022723"/>
    </source>
</evidence>
<proteinExistence type="inferred from homology"/>
<accession>A0A368RY49</accession>
<dbReference type="Pfam" id="PF03171">
    <property type="entry name" value="2OG-FeII_Oxy"/>
    <property type="match status" value="1"/>
</dbReference>
<dbReference type="InterPro" id="IPR027443">
    <property type="entry name" value="IPNS-like_sf"/>
</dbReference>
<dbReference type="GO" id="GO:0002229">
    <property type="term" value="P:defense response to oomycetes"/>
    <property type="evidence" value="ECO:0007669"/>
    <property type="project" value="UniProtKB-ARBA"/>
</dbReference>
<dbReference type="PROSITE" id="PS51471">
    <property type="entry name" value="FE2OG_OXY"/>
    <property type="match status" value="1"/>
</dbReference>
<name>A0A368RY49_SETIT</name>
<evidence type="ECO:0000313" key="9">
    <source>
        <dbReference type="EMBL" id="RCV35078.1"/>
    </source>
</evidence>
<feature type="domain" description="Fe2OG dioxygenase" evidence="8">
    <location>
        <begin position="206"/>
        <end position="307"/>
    </location>
</feature>
<evidence type="ECO:0000256" key="4">
    <source>
        <dbReference type="ARBA" id="ARBA00022964"/>
    </source>
</evidence>
<comment type="cofactor">
    <cofactor evidence="1">
        <name>L-ascorbate</name>
        <dbReference type="ChEBI" id="CHEBI:38290"/>
    </cofactor>
</comment>
<evidence type="ECO:0000256" key="2">
    <source>
        <dbReference type="ARBA" id="ARBA00008056"/>
    </source>
</evidence>
<dbReference type="InterPro" id="IPR026992">
    <property type="entry name" value="DIOX_N"/>
</dbReference>
<dbReference type="PRINTS" id="PR00682">
    <property type="entry name" value="IPNSYNTHASE"/>
</dbReference>
<protein>
    <recommendedName>
        <fullName evidence="8">Fe2OG dioxygenase domain-containing protein</fullName>
    </recommendedName>
</protein>
<keyword evidence="3 7" id="KW-0479">Metal-binding</keyword>
<sequence length="360" mass="41436">MGSQLLSIVERREVLPESYIRPESDRPRLAEVMTDSNVPLVDLSSPDKQRVIAEIGLACRTYGFFQVINHGIEKELLDKMMAVGLQFFRLPPEEKEKLYSDEPSKKIRLSTSFNVRKETVHNWRDYLRLHCHPLEEFLPEWPSNPESFNHQQWARYEDKEESTCRIQEIVSEYCREVRRLGLRLLGMISLSLGLEEDYIEKALGEQEQHMAVNYYPQCPEPDLTYGLPKHTDPNALTILLQDPNVAGLQVLKDGDHWIAVNPRPNALVINLGDQLQALSNGAYKSVWHRAVVNAARERMSVASFLCPCNSAVISPAAGLVGDGDPPVYRSYTYDEYYKRFWSRNLDQEHCLELFRSAQLQ</sequence>
<dbReference type="Gene3D" id="2.60.120.330">
    <property type="entry name" value="B-lactam Antibiotic, Isopenicillin N Synthase, Chain"/>
    <property type="match status" value="1"/>
</dbReference>
<dbReference type="FunFam" id="2.60.120.330:FF:000007">
    <property type="entry name" value="Protein DMR6-like oxygenase 2"/>
    <property type="match status" value="1"/>
</dbReference>
<reference evidence="9" key="2">
    <citation type="submission" date="2015-07" db="EMBL/GenBank/DDBJ databases">
        <authorList>
            <person name="Noorani M."/>
        </authorList>
    </citation>
    <scope>NUCLEOTIDE SEQUENCE</scope>
    <source>
        <strain evidence="9">Yugu1</strain>
    </source>
</reference>
<dbReference type="SUPFAM" id="SSF51197">
    <property type="entry name" value="Clavaminate synthase-like"/>
    <property type="match status" value="1"/>
</dbReference>
<dbReference type="GO" id="GO:0046872">
    <property type="term" value="F:metal ion binding"/>
    <property type="evidence" value="ECO:0007669"/>
    <property type="project" value="UniProtKB-KW"/>
</dbReference>
<dbReference type="PANTHER" id="PTHR47991">
    <property type="entry name" value="OXOGLUTARATE/IRON-DEPENDENT DIOXYGENASE"/>
    <property type="match status" value="1"/>
</dbReference>
<evidence type="ECO:0000256" key="6">
    <source>
        <dbReference type="ARBA" id="ARBA00023004"/>
    </source>
</evidence>
<keyword evidence="4" id="KW-0223">Dioxygenase</keyword>
<dbReference type="InterPro" id="IPR044861">
    <property type="entry name" value="IPNS-like_FE2OG_OXY"/>
</dbReference>
<dbReference type="GO" id="GO:0051213">
    <property type="term" value="F:dioxygenase activity"/>
    <property type="evidence" value="ECO:0007669"/>
    <property type="project" value="UniProtKB-KW"/>
</dbReference>
<evidence type="ECO:0000256" key="5">
    <source>
        <dbReference type="ARBA" id="ARBA00023002"/>
    </source>
</evidence>
<dbReference type="InterPro" id="IPR005123">
    <property type="entry name" value="Oxoglu/Fe-dep_dioxygenase_dom"/>
</dbReference>